<dbReference type="InterPro" id="IPR005135">
    <property type="entry name" value="Endo/exonuclease/phosphatase"/>
</dbReference>
<keyword evidence="2" id="KW-0269">Exonuclease</keyword>
<organism evidence="2 3">
    <name type="scientific">Chitinivorax tropicus</name>
    <dbReference type="NCBI Taxonomy" id="714531"/>
    <lineage>
        <taxon>Bacteria</taxon>
        <taxon>Pseudomonadati</taxon>
        <taxon>Pseudomonadota</taxon>
        <taxon>Betaproteobacteria</taxon>
        <taxon>Chitinivorax</taxon>
    </lineage>
</organism>
<sequence length="249" mass="28658">MAVLRIATYNIHKGMSQFNRRLTVHDLSQHLKQLHSDIIFLQEVQGAHDQQARRFVAWPRSPQHEFLADSLSHRVAYGRNAIYDDGHHGNAILSRFPIISTENQDVSVNPFEKRGLLHCEIEVPCWPQSVHAICVHLNLLGHDRKKQIRALRERIATLVPSHAPLIIAGDFNDWRQQATELLTNELHLREAFETLHGTPARSFPSRLPVLTLDRIYYRGFTIEHAQVHSGRPWSRISDHAPLSATMRRV</sequence>
<evidence type="ECO:0000313" key="2">
    <source>
        <dbReference type="EMBL" id="MBB5019093.1"/>
    </source>
</evidence>
<comment type="caution">
    <text evidence="2">The sequence shown here is derived from an EMBL/GenBank/DDBJ whole genome shotgun (WGS) entry which is preliminary data.</text>
</comment>
<evidence type="ECO:0000259" key="1">
    <source>
        <dbReference type="Pfam" id="PF03372"/>
    </source>
</evidence>
<dbReference type="Proteomes" id="UP000575898">
    <property type="component" value="Unassembled WGS sequence"/>
</dbReference>
<dbReference type="PANTHER" id="PTHR14859:SF1">
    <property type="entry name" value="PGAP2-INTERACTING PROTEIN"/>
    <property type="match status" value="1"/>
</dbReference>
<dbReference type="EMBL" id="JACHHY010000013">
    <property type="protein sequence ID" value="MBB5019093.1"/>
    <property type="molecule type" value="Genomic_DNA"/>
</dbReference>
<accession>A0A840MS46</accession>
<dbReference type="PANTHER" id="PTHR14859">
    <property type="entry name" value="CALCOFLUOR WHITE HYPERSENSITIVE PROTEIN PRECURSOR"/>
    <property type="match status" value="1"/>
</dbReference>
<dbReference type="InterPro" id="IPR051916">
    <property type="entry name" value="GPI-anchor_lipid_remodeler"/>
</dbReference>
<reference evidence="2 3" key="1">
    <citation type="submission" date="2020-08" db="EMBL/GenBank/DDBJ databases">
        <title>Genomic Encyclopedia of Type Strains, Phase IV (KMG-IV): sequencing the most valuable type-strain genomes for metagenomic binning, comparative biology and taxonomic classification.</title>
        <authorList>
            <person name="Goeker M."/>
        </authorList>
    </citation>
    <scope>NUCLEOTIDE SEQUENCE [LARGE SCALE GENOMIC DNA]</scope>
    <source>
        <strain evidence="2 3">DSM 27165</strain>
    </source>
</reference>
<keyword evidence="2" id="KW-0540">Nuclease</keyword>
<dbReference type="Pfam" id="PF03372">
    <property type="entry name" value="Exo_endo_phos"/>
    <property type="match status" value="1"/>
</dbReference>
<protein>
    <submittedName>
        <fullName evidence="2">Endonuclease/exonuclease/phosphatase family metal-dependent hydrolase</fullName>
    </submittedName>
</protein>
<feature type="domain" description="Endonuclease/exonuclease/phosphatase" evidence="1">
    <location>
        <begin position="7"/>
        <end position="239"/>
    </location>
</feature>
<dbReference type="RefSeq" id="WP_184039333.1">
    <property type="nucleotide sequence ID" value="NZ_JACHHY010000013.1"/>
</dbReference>
<proteinExistence type="predicted"/>
<keyword evidence="3" id="KW-1185">Reference proteome</keyword>
<dbReference type="AlphaFoldDB" id="A0A840MS46"/>
<dbReference type="GO" id="GO:0004527">
    <property type="term" value="F:exonuclease activity"/>
    <property type="evidence" value="ECO:0007669"/>
    <property type="project" value="UniProtKB-KW"/>
</dbReference>
<dbReference type="GO" id="GO:0006506">
    <property type="term" value="P:GPI anchor biosynthetic process"/>
    <property type="evidence" value="ECO:0007669"/>
    <property type="project" value="TreeGrafter"/>
</dbReference>
<dbReference type="SUPFAM" id="SSF56219">
    <property type="entry name" value="DNase I-like"/>
    <property type="match status" value="1"/>
</dbReference>
<name>A0A840MS46_9PROT</name>
<dbReference type="Gene3D" id="3.60.10.10">
    <property type="entry name" value="Endonuclease/exonuclease/phosphatase"/>
    <property type="match status" value="1"/>
</dbReference>
<gene>
    <name evidence="2" type="ORF">HNQ59_002391</name>
</gene>
<dbReference type="InterPro" id="IPR036691">
    <property type="entry name" value="Endo/exonu/phosph_ase_sf"/>
</dbReference>
<dbReference type="GO" id="GO:0004519">
    <property type="term" value="F:endonuclease activity"/>
    <property type="evidence" value="ECO:0007669"/>
    <property type="project" value="UniProtKB-KW"/>
</dbReference>
<keyword evidence="2" id="KW-0378">Hydrolase</keyword>
<evidence type="ECO:0000313" key="3">
    <source>
        <dbReference type="Proteomes" id="UP000575898"/>
    </source>
</evidence>
<dbReference type="GO" id="GO:0016020">
    <property type="term" value="C:membrane"/>
    <property type="evidence" value="ECO:0007669"/>
    <property type="project" value="GOC"/>
</dbReference>
<keyword evidence="2" id="KW-0255">Endonuclease</keyword>